<feature type="compositionally biased region" description="Acidic residues" evidence="4">
    <location>
        <begin position="676"/>
        <end position="706"/>
    </location>
</feature>
<keyword evidence="6" id="KW-1185">Reference proteome</keyword>
<reference evidence="5" key="1">
    <citation type="submission" date="2023-02" db="EMBL/GenBank/DDBJ databases">
        <title>Mating type loci evolution in Malassezia.</title>
        <authorList>
            <person name="Coelho M.A."/>
        </authorList>
    </citation>
    <scope>NUCLEOTIDE SEQUENCE</scope>
    <source>
        <strain evidence="5">CBS 14136</strain>
    </source>
</reference>
<feature type="region of interest" description="Disordered" evidence="4">
    <location>
        <begin position="251"/>
        <end position="298"/>
    </location>
</feature>
<protein>
    <submittedName>
        <fullName evidence="5">Uncharacterized protein</fullName>
    </submittedName>
</protein>
<feature type="compositionally biased region" description="Low complexity" evidence="4">
    <location>
        <begin position="707"/>
        <end position="716"/>
    </location>
</feature>
<dbReference type="PANTHER" id="PTHR23188">
    <property type="entry name" value="RNA POLYMERASE II-ASSOCIATED FACTOR 1 HOMOLOG"/>
    <property type="match status" value="1"/>
</dbReference>
<comment type="subcellular location">
    <subcellularLocation>
        <location evidence="1">Nucleus</location>
    </subcellularLocation>
</comment>
<evidence type="ECO:0000256" key="1">
    <source>
        <dbReference type="ARBA" id="ARBA00004123"/>
    </source>
</evidence>
<keyword evidence="3" id="KW-0539">Nucleus</keyword>
<dbReference type="GO" id="GO:0000993">
    <property type="term" value="F:RNA polymerase II complex binding"/>
    <property type="evidence" value="ECO:0007669"/>
    <property type="project" value="TreeGrafter"/>
</dbReference>
<feature type="compositionally biased region" description="Acidic residues" evidence="4">
    <location>
        <begin position="530"/>
        <end position="544"/>
    </location>
</feature>
<dbReference type="Proteomes" id="UP001214628">
    <property type="component" value="Chromosome 2"/>
</dbReference>
<feature type="region of interest" description="Disordered" evidence="4">
    <location>
        <begin position="316"/>
        <end position="338"/>
    </location>
</feature>
<dbReference type="GO" id="GO:0016593">
    <property type="term" value="C:Cdc73/Paf1 complex"/>
    <property type="evidence" value="ECO:0007669"/>
    <property type="project" value="InterPro"/>
</dbReference>
<feature type="compositionally biased region" description="Basic and acidic residues" evidence="4">
    <location>
        <begin position="258"/>
        <end position="267"/>
    </location>
</feature>
<feature type="compositionally biased region" description="Basic and acidic residues" evidence="4">
    <location>
        <begin position="589"/>
        <end position="608"/>
    </location>
</feature>
<dbReference type="AlphaFoldDB" id="A0AAF0F6R9"/>
<dbReference type="InterPro" id="IPR007133">
    <property type="entry name" value="RNA_pol_II-assoc_Paf1"/>
</dbReference>
<proteinExistence type="inferred from homology"/>
<evidence type="ECO:0000256" key="2">
    <source>
        <dbReference type="ARBA" id="ARBA00007560"/>
    </source>
</evidence>
<evidence type="ECO:0000313" key="6">
    <source>
        <dbReference type="Proteomes" id="UP001214628"/>
    </source>
</evidence>
<feature type="compositionally biased region" description="Polar residues" evidence="4">
    <location>
        <begin position="424"/>
        <end position="441"/>
    </location>
</feature>
<feature type="compositionally biased region" description="Acidic residues" evidence="4">
    <location>
        <begin position="569"/>
        <end position="588"/>
    </location>
</feature>
<feature type="compositionally biased region" description="Basic and acidic residues" evidence="4">
    <location>
        <begin position="545"/>
        <end position="568"/>
    </location>
</feature>
<comment type="similarity">
    <text evidence="2">Belongs to the PAF1 family.</text>
</comment>
<feature type="region of interest" description="Disordered" evidence="4">
    <location>
        <begin position="379"/>
        <end position="445"/>
    </location>
</feature>
<dbReference type="EMBL" id="CP118376">
    <property type="protein sequence ID" value="WFD43450.1"/>
    <property type="molecule type" value="Genomic_DNA"/>
</dbReference>
<evidence type="ECO:0000313" key="5">
    <source>
        <dbReference type="EMBL" id="WFD43450.1"/>
    </source>
</evidence>
<dbReference type="PANTHER" id="PTHR23188:SF12">
    <property type="entry name" value="RNA POLYMERASE II-ASSOCIATED FACTOR 1 HOMOLOG"/>
    <property type="match status" value="1"/>
</dbReference>
<dbReference type="GO" id="GO:0006368">
    <property type="term" value="P:transcription elongation by RNA polymerase II"/>
    <property type="evidence" value="ECO:0007669"/>
    <property type="project" value="InterPro"/>
</dbReference>
<feature type="region of interest" description="Disordered" evidence="4">
    <location>
        <begin position="530"/>
        <end position="738"/>
    </location>
</feature>
<dbReference type="GO" id="GO:0003682">
    <property type="term" value="F:chromatin binding"/>
    <property type="evidence" value="ECO:0007669"/>
    <property type="project" value="TreeGrafter"/>
</dbReference>
<gene>
    <name evidence="5" type="ORF">MPSI1_002112</name>
</gene>
<sequence length="738" mass="82146">MAARRKQRDLIERVRYPNPLPDLPYAPKLIRIAPPQPNYESPVFLQRVAESQQLPVAVDAEAGMELDLAKIENLWLEDSSAAVTSNFELDESLLHEEDAFLLSDELSARPPRVLEENAAPIAQPSDVTWLRRTEYLGAEQRKQRQAENKANAQPIDTSDQAQIARIQQGFEAANASLDTLHHPNKPDVHAVESYELLPDPETWATPMHIVRFATALGPTEKDRDVRMETGILRPYSDASGQRVSLYLASGETLPTHQMEGKKSHDDGQSEPASDEEQQHSDTEPSVPPSWEPGMTEAQKMRRNEVSALRFMKRRRLGVYPPVPPDPQELESKRDSSTEWDANQYATAFRHYRDWEPSDQAAALGHELILVLDDGHVDPEPDLEQITTSGSISVQTQRLDAQNSAEKSTDQATDTLFDAPEDSGPNASEKQADITSTLPPQTDTDRAKQTAIMPLLQNRKVAYYHPIDMRYSLRIRRQRRSEQGQALPYEDFWHRVVVGNRPTTEQERARRMHARAQVDSMDLAGIQLEESEEEMDDGELDEEPQEENHAESQDQHETAPKSQTLRDGDAGDNQDDDESDQGAVDEDMDHEAPSVARHDEDLADNDAHTAYDQGIQAAVRNADSDRASALQQEGQAVMNAAAQSTTHAGADAKWAALHGGSDDKEQRGTLKPPAQESADEQEDQQDDQDDEDEDATDSDVSDMDADAELAALQEEAQGANDTTPVEGGRSSRRRPTSGA</sequence>
<feature type="compositionally biased region" description="Basic residues" evidence="4">
    <location>
        <begin position="729"/>
        <end position="738"/>
    </location>
</feature>
<accession>A0AAF0F6R9</accession>
<feature type="compositionally biased region" description="Polar residues" evidence="4">
    <location>
        <begin position="384"/>
        <end position="413"/>
    </location>
</feature>
<dbReference type="Pfam" id="PF03985">
    <property type="entry name" value="Paf1"/>
    <property type="match status" value="2"/>
</dbReference>
<evidence type="ECO:0000256" key="4">
    <source>
        <dbReference type="SAM" id="MobiDB-lite"/>
    </source>
</evidence>
<evidence type="ECO:0000256" key="3">
    <source>
        <dbReference type="ARBA" id="ARBA00023242"/>
    </source>
</evidence>
<name>A0AAF0F6R9_9BASI</name>
<organism evidence="5 6">
    <name type="scientific">Malassezia psittaci</name>
    <dbReference type="NCBI Taxonomy" id="1821823"/>
    <lineage>
        <taxon>Eukaryota</taxon>
        <taxon>Fungi</taxon>
        <taxon>Dikarya</taxon>
        <taxon>Basidiomycota</taxon>
        <taxon>Ustilaginomycotina</taxon>
        <taxon>Malasseziomycetes</taxon>
        <taxon>Malasseziales</taxon>
        <taxon>Malasseziaceae</taxon>
        <taxon>Malassezia</taxon>
    </lineage>
</organism>